<evidence type="ECO:0000313" key="9">
    <source>
        <dbReference type="EMBL" id="ADR18441.1"/>
    </source>
</evidence>
<evidence type="ECO:0000256" key="7">
    <source>
        <dbReference type="SAM" id="Phobius"/>
    </source>
</evidence>
<dbReference type="EMBL" id="CP002347">
    <property type="protein sequence ID" value="ADR18441.1"/>
    <property type="molecule type" value="Genomic_DNA"/>
</dbReference>
<sequence length="139" mass="15416" precursor="true">MKRHIVLVMATRIMVPFILIFSLYVLAHGEISPGGGFQGGVIFAAGWILYAMVLGKEEFYKRISRKMLLAFTAIGVMIYTLVGYVSMFNGGTYLEYAKLPGLDMKTGNSIGLLLIEIGVFITVFSVMLLLFFEVGKKDD</sequence>
<evidence type="ECO:0000256" key="1">
    <source>
        <dbReference type="ARBA" id="ARBA00004651"/>
    </source>
</evidence>
<evidence type="ECO:0000256" key="3">
    <source>
        <dbReference type="ARBA" id="ARBA00022475"/>
    </source>
</evidence>
<keyword evidence="4 7" id="KW-0812">Transmembrane</keyword>
<keyword evidence="3" id="KW-1003">Cell membrane</keyword>
<evidence type="ECO:0000256" key="2">
    <source>
        <dbReference type="ARBA" id="ARBA00009425"/>
    </source>
</evidence>
<dbReference type="PANTHER" id="PTHR33932">
    <property type="entry name" value="NA(+)/H(+) ANTIPORTER SUBUNIT B"/>
    <property type="match status" value="1"/>
</dbReference>
<evidence type="ECO:0000259" key="8">
    <source>
        <dbReference type="Pfam" id="PF04039"/>
    </source>
</evidence>
<feature type="transmembrane region" description="Helical" evidence="7">
    <location>
        <begin position="110"/>
        <end position="132"/>
    </location>
</feature>
<evidence type="ECO:0000256" key="6">
    <source>
        <dbReference type="ARBA" id="ARBA00023136"/>
    </source>
</evidence>
<evidence type="ECO:0000256" key="4">
    <source>
        <dbReference type="ARBA" id="ARBA00022692"/>
    </source>
</evidence>
<feature type="domain" description="Na+/H+ antiporter MnhB subunit-related protein" evidence="8">
    <location>
        <begin position="6"/>
        <end position="128"/>
    </location>
</feature>
<dbReference type="eggNOG" id="COG2111">
    <property type="taxonomic scope" value="Bacteria"/>
</dbReference>
<evidence type="ECO:0000313" key="10">
    <source>
        <dbReference type="Proteomes" id="UP000007039"/>
    </source>
</evidence>
<dbReference type="STRING" id="768670.Calni_0528"/>
<reference key="1">
    <citation type="submission" date="2010-11" db="EMBL/GenBank/DDBJ databases">
        <title>The complete genome of chromosome of Calditerrivibrio nitroreducens DSM 19672.</title>
        <authorList>
            <consortium name="US DOE Joint Genome Institute (JGI-PGF)"/>
            <person name="Lucas S."/>
            <person name="Copeland A."/>
            <person name="Lapidus A."/>
            <person name="Bruce D."/>
            <person name="Goodwin L."/>
            <person name="Pitluck S."/>
            <person name="Kyrpides N."/>
            <person name="Mavromatis K."/>
            <person name="Ivanova N."/>
            <person name="Mikhailova N."/>
            <person name="Zeytun A."/>
            <person name="Brettin T."/>
            <person name="Detter J.C."/>
            <person name="Tapia R."/>
            <person name="Han C."/>
            <person name="Land M."/>
            <person name="Hauser L."/>
            <person name="Markowitz V."/>
            <person name="Cheng J.-F."/>
            <person name="Hugenholtz P."/>
            <person name="Woyke T."/>
            <person name="Wu D."/>
            <person name="Spring S."/>
            <person name="Schroeder M."/>
            <person name="Brambilla E."/>
            <person name="Klenk H.-P."/>
            <person name="Eisen J.A."/>
        </authorList>
    </citation>
    <scope>NUCLEOTIDE SEQUENCE [LARGE SCALE GENOMIC DNA]</scope>
    <source>
        <strain>DSM 19672</strain>
    </source>
</reference>
<comment type="similarity">
    <text evidence="2">Belongs to the CPA3 antiporters (TC 2.A.63) subunit B family.</text>
</comment>
<gene>
    <name evidence="9" type="ordered locus">Calni_0528</name>
</gene>
<dbReference type="InterPro" id="IPR050622">
    <property type="entry name" value="CPA3_antiporter_subunitB"/>
</dbReference>
<dbReference type="GO" id="GO:0005886">
    <property type="term" value="C:plasma membrane"/>
    <property type="evidence" value="ECO:0007669"/>
    <property type="project" value="UniProtKB-SubCell"/>
</dbReference>
<proteinExistence type="inferred from homology"/>
<name>E4TFA2_CALNY</name>
<reference evidence="9 10" key="2">
    <citation type="journal article" date="2011" name="Stand. Genomic Sci.">
        <title>Complete genome sequence of Calditerrivibrio nitroreducens type strain (Yu37-1).</title>
        <authorList>
            <person name="Pitluck S."/>
            <person name="Sikorski J."/>
            <person name="Zeytun A."/>
            <person name="Lapidus A."/>
            <person name="Nolan M."/>
            <person name="Lucas S."/>
            <person name="Hammon N."/>
            <person name="Deshpande S."/>
            <person name="Cheng J.F."/>
            <person name="Tapia R."/>
            <person name="Han C."/>
            <person name="Goodwin L."/>
            <person name="Liolios K."/>
            <person name="Pagani I."/>
            <person name="Ivanova N."/>
            <person name="Mavromatis K."/>
            <person name="Pati A."/>
            <person name="Chen A."/>
            <person name="Palaniappan K."/>
            <person name="Hauser L."/>
            <person name="Chang Y.J."/>
            <person name="Jeffries C.D."/>
            <person name="Detter J.C."/>
            <person name="Brambilla E."/>
            <person name="Djao O.D."/>
            <person name="Rohde M."/>
            <person name="Spring S."/>
            <person name="Goker M."/>
            <person name="Woyke T."/>
            <person name="Bristow J."/>
            <person name="Eisen J.A."/>
            <person name="Markowitz V."/>
            <person name="Hugenholtz P."/>
            <person name="Kyrpides N.C."/>
            <person name="Klenk H.P."/>
            <person name="Land M."/>
        </authorList>
    </citation>
    <scope>NUCLEOTIDE SEQUENCE [LARGE SCALE GENOMIC DNA]</scope>
    <source>
        <strain evidence="10">DSM 19672 / NBRC 101217 / Yu37-1</strain>
    </source>
</reference>
<keyword evidence="6 7" id="KW-0472">Membrane</keyword>
<dbReference type="RefSeq" id="WP_013450654.1">
    <property type="nucleotide sequence ID" value="NC_014758.1"/>
</dbReference>
<dbReference type="PANTHER" id="PTHR33932:SF4">
    <property type="entry name" value="NA(+)_H(+) ANTIPORTER SUBUNIT B"/>
    <property type="match status" value="1"/>
</dbReference>
<organism evidence="9 10">
    <name type="scientific">Calditerrivibrio nitroreducens (strain DSM 19672 / NBRC 101217 / Yu37-1)</name>
    <dbReference type="NCBI Taxonomy" id="768670"/>
    <lineage>
        <taxon>Bacteria</taxon>
        <taxon>Pseudomonadati</taxon>
        <taxon>Deferribacterota</taxon>
        <taxon>Deferribacteres</taxon>
        <taxon>Deferribacterales</taxon>
        <taxon>Calditerrivibrionaceae</taxon>
    </lineage>
</organism>
<feature type="transmembrane region" description="Helical" evidence="7">
    <location>
        <begin position="5"/>
        <end position="25"/>
    </location>
</feature>
<dbReference type="Proteomes" id="UP000007039">
    <property type="component" value="Chromosome"/>
</dbReference>
<dbReference type="KEGG" id="cni:Calni_0528"/>
<dbReference type="OrthoDB" id="9798859at2"/>
<dbReference type="InterPro" id="IPR007182">
    <property type="entry name" value="MnhB"/>
</dbReference>
<feature type="transmembrane region" description="Helical" evidence="7">
    <location>
        <begin position="67"/>
        <end position="90"/>
    </location>
</feature>
<protein>
    <submittedName>
        <fullName evidence="9">Na+/H+ antiporter MnhB subunit-related protein</fullName>
    </submittedName>
</protein>
<dbReference type="AlphaFoldDB" id="E4TFA2"/>
<accession>E4TFA2</accession>
<evidence type="ECO:0000256" key="5">
    <source>
        <dbReference type="ARBA" id="ARBA00022989"/>
    </source>
</evidence>
<comment type="subcellular location">
    <subcellularLocation>
        <location evidence="1">Cell membrane</location>
        <topology evidence="1">Multi-pass membrane protein</topology>
    </subcellularLocation>
</comment>
<keyword evidence="10" id="KW-1185">Reference proteome</keyword>
<dbReference type="NCBIfam" id="NF009162">
    <property type="entry name" value="PRK12508.1"/>
    <property type="match status" value="1"/>
</dbReference>
<feature type="transmembrane region" description="Helical" evidence="7">
    <location>
        <begin position="37"/>
        <end position="55"/>
    </location>
</feature>
<dbReference type="HOGENOM" id="CLU_101659_3_1_0"/>
<dbReference type="Pfam" id="PF04039">
    <property type="entry name" value="MnhB"/>
    <property type="match status" value="1"/>
</dbReference>
<keyword evidence="5 7" id="KW-1133">Transmembrane helix</keyword>